<dbReference type="AlphaFoldDB" id="A0A1E3MAL7"/>
<name>A0A1E3MAL7_ACIBA</name>
<accession>A0A1E3MAL7</accession>
<keyword evidence="2" id="KW-0812">Transmembrane</keyword>
<sequence length="91" mass="9885">MSETQSALEASAATLTSKVTATSGVGSFIGFAAKIDVIAWGGLLIAALGLAIQIYFALQKNRREKVEHEMRKAEYKLRIKNLKGDCNVKQD</sequence>
<feature type="transmembrane region" description="Helical" evidence="2">
    <location>
        <begin position="37"/>
        <end position="58"/>
    </location>
</feature>
<evidence type="ECO:0000256" key="1">
    <source>
        <dbReference type="SAM" id="Coils"/>
    </source>
</evidence>
<proteinExistence type="predicted"/>
<keyword evidence="2" id="KW-0472">Membrane</keyword>
<reference evidence="3 4" key="1">
    <citation type="journal article" date="2014" name="Antimicrob. Agents Chemother.">
        <title>Triclosan can select for an AdeIJK-overexpressing mutant of Acinetobacter baumannii ATCC 17978 that displays reduced susceptibility to multiple antibiotics.</title>
        <authorList>
            <person name="Fernando D.M."/>
            <person name="Xu W."/>
            <person name="Loewen P.C."/>
            <person name="Zhanel G.G."/>
            <person name="Kumar A."/>
        </authorList>
    </citation>
    <scope>NUCLEOTIDE SEQUENCE [LARGE SCALE GENOMIC DNA]</scope>
    <source>
        <strain evidence="4">ATCC 17978</strain>
    </source>
</reference>
<dbReference type="EMBL" id="CP018664">
    <property type="protein sequence ID" value="APP32632.1"/>
    <property type="molecule type" value="Genomic_DNA"/>
</dbReference>
<evidence type="ECO:0000313" key="4">
    <source>
        <dbReference type="Proteomes" id="UP000072389"/>
    </source>
</evidence>
<evidence type="ECO:0000313" key="3">
    <source>
        <dbReference type="EMBL" id="APP32632.1"/>
    </source>
</evidence>
<keyword evidence="2" id="KW-1133">Transmembrane helix</keyword>
<dbReference type="InterPro" id="IPR032124">
    <property type="entry name" value="Phage_F116_holin"/>
</dbReference>
<gene>
    <name evidence="3" type="ORF">AUO97_18000</name>
</gene>
<dbReference type="Proteomes" id="UP000072389">
    <property type="component" value="Chromosome"/>
</dbReference>
<keyword evidence="1" id="KW-0175">Coiled coil</keyword>
<dbReference type="RefSeq" id="WP_000005350.1">
    <property type="nucleotide sequence ID" value="NZ_CAUZGM010000007.1"/>
</dbReference>
<evidence type="ECO:0000256" key="2">
    <source>
        <dbReference type="SAM" id="Phobius"/>
    </source>
</evidence>
<dbReference type="Pfam" id="PF16082">
    <property type="entry name" value="Phage_holin_2_4"/>
    <property type="match status" value="1"/>
</dbReference>
<feature type="coiled-coil region" evidence="1">
    <location>
        <begin position="58"/>
        <end position="85"/>
    </location>
</feature>
<protein>
    <submittedName>
        <fullName evidence="3">Holin</fullName>
    </submittedName>
</protein>
<organism evidence="3 4">
    <name type="scientific">Acinetobacter baumannii</name>
    <dbReference type="NCBI Taxonomy" id="470"/>
    <lineage>
        <taxon>Bacteria</taxon>
        <taxon>Pseudomonadati</taxon>
        <taxon>Pseudomonadota</taxon>
        <taxon>Gammaproteobacteria</taxon>
        <taxon>Moraxellales</taxon>
        <taxon>Moraxellaceae</taxon>
        <taxon>Acinetobacter</taxon>
        <taxon>Acinetobacter calcoaceticus/baumannii complex</taxon>
    </lineage>
</organism>